<protein>
    <recommendedName>
        <fullName evidence="1">Serine aminopeptidase S33 domain-containing protein</fullName>
    </recommendedName>
</protein>
<organism evidence="2 3">
    <name type="scientific">Steroidobacter denitrificans</name>
    <dbReference type="NCBI Taxonomy" id="465721"/>
    <lineage>
        <taxon>Bacteria</taxon>
        <taxon>Pseudomonadati</taxon>
        <taxon>Pseudomonadota</taxon>
        <taxon>Gammaproteobacteria</taxon>
        <taxon>Steroidobacterales</taxon>
        <taxon>Steroidobacteraceae</taxon>
        <taxon>Steroidobacter</taxon>
    </lineage>
</organism>
<dbReference type="EMBL" id="CP011971">
    <property type="protein sequence ID" value="AMN45777.1"/>
    <property type="molecule type" value="Genomic_DNA"/>
</dbReference>
<dbReference type="PANTHER" id="PTHR42103:SF2">
    <property type="entry name" value="AB HYDROLASE-1 DOMAIN-CONTAINING PROTEIN"/>
    <property type="match status" value="1"/>
</dbReference>
<dbReference type="InterPro" id="IPR029058">
    <property type="entry name" value="AB_hydrolase_fold"/>
</dbReference>
<dbReference type="SUPFAM" id="SSF53474">
    <property type="entry name" value="alpha/beta-Hydrolases"/>
    <property type="match status" value="1"/>
</dbReference>
<dbReference type="InterPro" id="IPR022742">
    <property type="entry name" value="Hydrolase_4"/>
</dbReference>
<reference evidence="2 3" key="1">
    <citation type="submission" date="2015-06" db="EMBL/GenBank/DDBJ databases">
        <title>A Comprehensive Approach to Explore the Metabolic and Phylogenetic Diversity of Bacterial Steroid Degradation in the Environment: Testosterone as an Example.</title>
        <authorList>
            <person name="Yang F.-C."/>
            <person name="Chen Y.-L."/>
            <person name="Yu C.-P."/>
            <person name="Tang S.-L."/>
            <person name="Wang P.-H."/>
            <person name="Ismail W."/>
            <person name="Wang C.-H."/>
            <person name="Yang C.-Y."/>
            <person name="Chiang Y.-R."/>
        </authorList>
    </citation>
    <scope>NUCLEOTIDE SEQUENCE [LARGE SCALE GENOMIC DNA]</scope>
    <source>
        <strain evidence="2 3">DSM 18526</strain>
    </source>
</reference>
<keyword evidence="3" id="KW-1185">Reference proteome</keyword>
<dbReference type="PANTHER" id="PTHR42103">
    <property type="entry name" value="ALPHA/BETA-HYDROLASES SUPERFAMILY PROTEIN"/>
    <property type="match status" value="1"/>
</dbReference>
<feature type="domain" description="Serine aminopeptidase S33" evidence="1">
    <location>
        <begin position="52"/>
        <end position="150"/>
    </location>
</feature>
<dbReference type="Pfam" id="PF12146">
    <property type="entry name" value="Hydrolase_4"/>
    <property type="match status" value="1"/>
</dbReference>
<proteinExistence type="predicted"/>
<evidence type="ECO:0000313" key="3">
    <source>
        <dbReference type="Proteomes" id="UP000070250"/>
    </source>
</evidence>
<evidence type="ECO:0000313" key="2">
    <source>
        <dbReference type="EMBL" id="AMN45777.1"/>
    </source>
</evidence>
<accession>A0A127F5S2</accession>
<sequence length="230" mass="24299">MAIVRTHPLVETLNIPGPAGVLESIIDLPVDSSASSVPTGPRAAILCHPHPLHGGMMTNKVVHILAKAFNDFGITAVRFNYRGVGGSAGRYDEGAGETDDALAVMDWAVRRWPGVRLWLGGFSFGGGVAIRAASARRIEGLVTVAPAIREAGVPAGDALRMPWLLIQGDQDELVDARDVQEWAAGLPFPPQIALLPGVGHFFHGRLAELRSVVLDWLKAGLDSSPPEAAG</sequence>
<evidence type="ECO:0000259" key="1">
    <source>
        <dbReference type="Pfam" id="PF12146"/>
    </source>
</evidence>
<dbReference type="Gene3D" id="3.40.50.1820">
    <property type="entry name" value="alpha/beta hydrolase"/>
    <property type="match status" value="1"/>
</dbReference>
<dbReference type="STRING" id="465721.ACG33_01375"/>
<gene>
    <name evidence="2" type="ORF">ACG33_01375</name>
</gene>
<dbReference type="KEGG" id="sdf:ACG33_01375"/>
<dbReference type="Proteomes" id="UP000070250">
    <property type="component" value="Chromosome"/>
</dbReference>
<dbReference type="OrthoDB" id="9800435at2"/>
<name>A0A127F5S2_STEDE</name>
<dbReference type="AlphaFoldDB" id="A0A127F5S2"/>